<accession>A0AC34FPJ6</accession>
<evidence type="ECO:0000313" key="1">
    <source>
        <dbReference type="Proteomes" id="UP000887579"/>
    </source>
</evidence>
<dbReference type="Proteomes" id="UP000887579">
    <property type="component" value="Unplaced"/>
</dbReference>
<proteinExistence type="predicted"/>
<name>A0AC34FPJ6_9BILA</name>
<organism evidence="1 2">
    <name type="scientific">Panagrolaimus sp. ES5</name>
    <dbReference type="NCBI Taxonomy" id="591445"/>
    <lineage>
        <taxon>Eukaryota</taxon>
        <taxon>Metazoa</taxon>
        <taxon>Ecdysozoa</taxon>
        <taxon>Nematoda</taxon>
        <taxon>Chromadorea</taxon>
        <taxon>Rhabditida</taxon>
        <taxon>Tylenchina</taxon>
        <taxon>Panagrolaimomorpha</taxon>
        <taxon>Panagrolaimoidea</taxon>
        <taxon>Panagrolaimidae</taxon>
        <taxon>Panagrolaimus</taxon>
    </lineage>
</organism>
<dbReference type="WBParaSite" id="ES5_v2.g19335.t1">
    <property type="protein sequence ID" value="ES5_v2.g19335.t1"/>
    <property type="gene ID" value="ES5_v2.g19335"/>
</dbReference>
<evidence type="ECO:0000313" key="2">
    <source>
        <dbReference type="WBParaSite" id="ES5_v2.g19335.t1"/>
    </source>
</evidence>
<reference evidence="2" key="1">
    <citation type="submission" date="2022-11" db="UniProtKB">
        <authorList>
            <consortium name="WormBaseParasite"/>
        </authorList>
    </citation>
    <scope>IDENTIFICATION</scope>
</reference>
<sequence length="348" mass="38026">MPLYAVARGRNVGVYDSWDKCQKEVNGFQGARFKKFNTAAEAMDFIQANSGSSQAFAPKSFERTGYPPNVATLSSTTSSYGNSGYNNGGNISGGGMATRYSAGTITIAQPKTKVYYAVAKGARPGIYNTFPECQEAIKDFDFPKFRKFNSYEEAKKFCDENRLHSSTNRSMNKRSFPNDESSSKRLAFGTGDSPEPAVVYTDGACSNNGKTSAAAGFGVYWGDGHKDNIAAPVTGDPTNNRAEYEAVLTAMKQARDKGLNALKICTDSKLLISSMDNWLKKWKQNGWKTAKGEIVKNRDLLEAIDGVRKDVSVQFEHVNGHVGIHGNEMADALAREGARKFLANKMLK</sequence>
<protein>
    <submittedName>
        <fullName evidence="2">Ribonuclease H1</fullName>
    </submittedName>
</protein>